<protein>
    <submittedName>
        <fullName evidence="2">RNA-directed DNA polymerase (Reverse transcriptase)</fullName>
    </submittedName>
</protein>
<keyword evidence="4" id="KW-1185">Reference proteome</keyword>
<dbReference type="EMBL" id="CP001634">
    <property type="protein sequence ID" value="ACR80030.1"/>
    <property type="molecule type" value="Genomic_DNA"/>
</dbReference>
<dbReference type="Gene3D" id="3.30.70.270">
    <property type="match status" value="1"/>
</dbReference>
<reference evidence="2 4" key="1">
    <citation type="submission" date="2009-06" db="EMBL/GenBank/DDBJ databases">
        <title>Complete sequence of Thermotogales bacterium TBF 19.5.1.</title>
        <authorList>
            <consortium name="US DOE Joint Genome Institute"/>
            <person name="Lucas S."/>
            <person name="Copeland A."/>
            <person name="Lapidus A."/>
            <person name="Glavina del Rio T."/>
            <person name="Tice H."/>
            <person name="Bruce D."/>
            <person name="Goodwin L."/>
            <person name="Pitluck S."/>
            <person name="Chertkov O."/>
            <person name="Brettin T."/>
            <person name="Detter J.C."/>
            <person name="Han C."/>
            <person name="Schmutz J."/>
            <person name="Larimer F."/>
            <person name="Land M."/>
            <person name="Hauser L."/>
            <person name="Kyrpides N."/>
            <person name="Ovchinnikova G."/>
            <person name="Noll K."/>
        </authorList>
    </citation>
    <scope>NUCLEOTIDE SEQUENCE [LARGE SCALE GENOMIC DNA]</scope>
    <source>
        <strain evidence="4">ATCC BAA-1733 / DSM 21960 / TBF 19.5.1</strain>
        <strain evidence="2">TBF 19.5.1</strain>
    </source>
</reference>
<dbReference type="InterPro" id="IPR043128">
    <property type="entry name" value="Rev_trsase/Diguanyl_cyclase"/>
</dbReference>
<evidence type="ECO:0000259" key="1">
    <source>
        <dbReference type="PROSITE" id="PS50878"/>
    </source>
</evidence>
<dbReference type="CDD" id="cd01651">
    <property type="entry name" value="RT_G2_intron"/>
    <property type="match status" value="1"/>
</dbReference>
<dbReference type="PANTHER" id="PTHR34047:SF8">
    <property type="entry name" value="PROTEIN YKFC"/>
    <property type="match status" value="1"/>
</dbReference>
<dbReference type="HOGENOM" id="CLU_013584_2_1_0"/>
<dbReference type="InterPro" id="IPR051083">
    <property type="entry name" value="GrpII_Intron_Splice-Mob/Def"/>
</dbReference>
<dbReference type="InterPro" id="IPR030931">
    <property type="entry name" value="Group_II_RT_mat"/>
</dbReference>
<dbReference type="Pfam" id="PF00078">
    <property type="entry name" value="RVT_1"/>
    <property type="match status" value="1"/>
</dbReference>
<gene>
    <name evidence="2" type="ordered locus">Kole_1311</name>
    <name evidence="3" type="ordered locus">Kole_1336</name>
</gene>
<organism evidence="2 4">
    <name type="scientific">Kosmotoga olearia (strain ATCC BAA-1733 / DSM 21960 / TBF 19.5.1)</name>
    <dbReference type="NCBI Taxonomy" id="521045"/>
    <lineage>
        <taxon>Bacteria</taxon>
        <taxon>Thermotogati</taxon>
        <taxon>Thermotogota</taxon>
        <taxon>Thermotogae</taxon>
        <taxon>Kosmotogales</taxon>
        <taxon>Kosmotogaceae</taxon>
        <taxon>Kosmotoga</taxon>
    </lineage>
</organism>
<sequence length="423" mass="49302">MRKYYSLIDKVYLESNLAKAYHKVRRNNGAPGIDGVTVQEYGENLLERIKKLSEKLRKGEYRPSPVKRVEIPKGNGKTRMLGIPTVEDRIVQQSLKEIMEPIFEEGFHPSSYGYRKGRNPHQAVEKAYAFACKYKMKYVVQLDLSQCFDTLDHEKIIDAVAERISDGKILRLIRSFLKSGVITDQYQPSEMGSPQGGVISPLLANIYLNKFDQKMMARGIRIVRYADDILIFAKSYKSAEKYLKIAIRILEKELKLKVNKEKTRITTIDDGIEFLGFTIQKGKIRIQEKKIKRFKAKVKTLTRRNQCTPIGEIIKRLNQLLRGFSNYYKIIDWVGVFKGLMGWIRRRLRAIILRQWKTTKKLCRVMRQKGYRGEISGIRMNKWRSSQSRLVSRLLPNKYFQKIGLYDMKLSHVPLSENPILNP</sequence>
<dbReference type="SUPFAM" id="SSF56672">
    <property type="entry name" value="DNA/RNA polymerases"/>
    <property type="match status" value="1"/>
</dbReference>
<dbReference type="Proteomes" id="UP000002382">
    <property type="component" value="Chromosome"/>
</dbReference>
<reference evidence="2 4" key="2">
    <citation type="journal article" date="2011" name="J. Bacteriol.">
        <title>Genome Sequence of Kosmotoga olearia Strain TBF 19.5.1, a Thermophilic Bacterium with a Wide Growth Temperature Range, Isolated from the Troll B Oil Platform in the North Sea.</title>
        <authorList>
            <person name="Swithers K.S."/>
            <person name="Dipippo J.L."/>
            <person name="Bruce D.C."/>
            <person name="Detter C."/>
            <person name="Tapia R."/>
            <person name="Han S."/>
            <person name="Goodwin L.A."/>
            <person name="Han J."/>
            <person name="Woyke T."/>
            <person name="Pitluck S."/>
            <person name="Pennacchio L."/>
            <person name="Nolan M."/>
            <person name="Mikhailova N."/>
            <person name="Land M.L."/>
            <person name="Nesbo C.L."/>
            <person name="Gogarten J.P."/>
            <person name="Noll K.M."/>
        </authorList>
    </citation>
    <scope>NUCLEOTIDE SEQUENCE [LARGE SCALE GENOMIC DNA]</scope>
    <source>
        <strain evidence="4">ATCC BAA-1733 / DSM 21960 / TBF 19.5.1</strain>
        <strain evidence="2">TBF 19.5.1</strain>
    </source>
</reference>
<dbReference type="PROSITE" id="PS50878">
    <property type="entry name" value="RT_POL"/>
    <property type="match status" value="1"/>
</dbReference>
<dbReference type="EMBL" id="CP001634">
    <property type="protein sequence ID" value="ACR80005.1"/>
    <property type="molecule type" value="Genomic_DNA"/>
</dbReference>
<evidence type="ECO:0000313" key="2">
    <source>
        <dbReference type="EMBL" id="ACR80005.1"/>
    </source>
</evidence>
<accession>C5CDE2</accession>
<dbReference type="eggNOG" id="COG3344">
    <property type="taxonomic scope" value="Bacteria"/>
</dbReference>
<keyword evidence="2" id="KW-0808">Transferase</keyword>
<proteinExistence type="predicted"/>
<feature type="domain" description="Reverse transcriptase" evidence="1">
    <location>
        <begin position="52"/>
        <end position="279"/>
    </location>
</feature>
<dbReference type="GO" id="GO:0003964">
    <property type="term" value="F:RNA-directed DNA polymerase activity"/>
    <property type="evidence" value="ECO:0007669"/>
    <property type="project" value="UniProtKB-KW"/>
</dbReference>
<dbReference type="InterPro" id="IPR043502">
    <property type="entry name" value="DNA/RNA_pol_sf"/>
</dbReference>
<name>C5CDE2_KOSOT</name>
<evidence type="ECO:0000313" key="3">
    <source>
        <dbReference type="EMBL" id="ACR80030.1"/>
    </source>
</evidence>
<dbReference type="InterPro" id="IPR013597">
    <property type="entry name" value="Mat_intron_G2"/>
</dbReference>
<dbReference type="Pfam" id="PF08388">
    <property type="entry name" value="GIIM"/>
    <property type="match status" value="1"/>
</dbReference>
<dbReference type="OrthoDB" id="9793236at2"/>
<dbReference type="KEGG" id="kol:Kole_1336"/>
<dbReference type="STRING" id="521045.Kole_1311"/>
<evidence type="ECO:0000313" key="4">
    <source>
        <dbReference type="Proteomes" id="UP000002382"/>
    </source>
</evidence>
<keyword evidence="2" id="KW-0548">Nucleotidyltransferase</keyword>
<dbReference type="AlphaFoldDB" id="C5CDE2"/>
<dbReference type="NCBIfam" id="TIGR04416">
    <property type="entry name" value="group_II_RT_mat"/>
    <property type="match status" value="1"/>
</dbReference>
<keyword evidence="2" id="KW-0695">RNA-directed DNA polymerase</keyword>
<dbReference type="RefSeq" id="WP_015868658.1">
    <property type="nucleotide sequence ID" value="NC_012785.1"/>
</dbReference>
<dbReference type="InterPro" id="IPR000477">
    <property type="entry name" value="RT_dom"/>
</dbReference>
<dbReference type="PANTHER" id="PTHR34047">
    <property type="entry name" value="NUCLEAR INTRON MATURASE 1, MITOCHONDRIAL-RELATED"/>
    <property type="match status" value="1"/>
</dbReference>
<dbReference type="KEGG" id="kol:Kole_1311"/>